<keyword evidence="4" id="KW-0378">Hydrolase</keyword>
<dbReference type="Gene3D" id="3.60.15.10">
    <property type="entry name" value="Ribonuclease Z/Hydroxyacylglutathione hydrolase-like"/>
    <property type="match status" value="1"/>
</dbReference>
<dbReference type="PANTHER" id="PTHR42951:SF4">
    <property type="entry name" value="ACYL-COENZYME A THIOESTERASE MBLAC2"/>
    <property type="match status" value="1"/>
</dbReference>
<feature type="domain" description="Metallo-beta-lactamase" evidence="3">
    <location>
        <begin position="52"/>
        <end position="238"/>
    </location>
</feature>
<evidence type="ECO:0000256" key="1">
    <source>
        <dbReference type="ARBA" id="ARBA00005250"/>
    </source>
</evidence>
<protein>
    <submittedName>
        <fullName evidence="4">MBL fold metallo-hydrolase</fullName>
    </submittedName>
</protein>
<name>A0A1R1I481_9RHOO</name>
<dbReference type="InterPro" id="IPR001279">
    <property type="entry name" value="Metallo-B-lactamas"/>
</dbReference>
<dbReference type="STRING" id="418702.BJN45_08865"/>
<dbReference type="PANTHER" id="PTHR42951">
    <property type="entry name" value="METALLO-BETA-LACTAMASE DOMAIN-CONTAINING"/>
    <property type="match status" value="1"/>
</dbReference>
<organism evidence="4 5">
    <name type="scientific">Azonexus hydrophilus</name>
    <dbReference type="NCBI Taxonomy" id="418702"/>
    <lineage>
        <taxon>Bacteria</taxon>
        <taxon>Pseudomonadati</taxon>
        <taxon>Pseudomonadota</taxon>
        <taxon>Betaproteobacteria</taxon>
        <taxon>Rhodocyclales</taxon>
        <taxon>Azonexaceae</taxon>
        <taxon>Azonexus</taxon>
    </lineage>
</organism>
<comment type="similarity">
    <text evidence="1">Belongs to the metallo-beta-lactamase superfamily. Class-B beta-lactamase family.</text>
</comment>
<dbReference type="InterPro" id="IPR050855">
    <property type="entry name" value="NDM-1-like"/>
</dbReference>
<dbReference type="RefSeq" id="WP_076094338.1">
    <property type="nucleotide sequence ID" value="NZ_MTHD01000003.1"/>
</dbReference>
<keyword evidence="2" id="KW-0732">Signal</keyword>
<keyword evidence="5" id="KW-1185">Reference proteome</keyword>
<dbReference type="GO" id="GO:0017001">
    <property type="term" value="P:antibiotic catabolic process"/>
    <property type="evidence" value="ECO:0007669"/>
    <property type="project" value="UniProtKB-ARBA"/>
</dbReference>
<evidence type="ECO:0000259" key="3">
    <source>
        <dbReference type="SMART" id="SM00849"/>
    </source>
</evidence>
<feature type="signal peptide" evidence="2">
    <location>
        <begin position="1"/>
        <end position="21"/>
    </location>
</feature>
<dbReference type="CDD" id="cd16282">
    <property type="entry name" value="metallo-hydrolase-like_MBL-fold"/>
    <property type="match status" value="1"/>
</dbReference>
<dbReference type="AlphaFoldDB" id="A0A1R1I481"/>
<dbReference type="GO" id="GO:0016787">
    <property type="term" value="F:hydrolase activity"/>
    <property type="evidence" value="ECO:0007669"/>
    <property type="project" value="UniProtKB-KW"/>
</dbReference>
<dbReference type="Pfam" id="PF00753">
    <property type="entry name" value="Lactamase_B"/>
    <property type="match status" value="1"/>
</dbReference>
<feature type="chain" id="PRO_5010334431" evidence="2">
    <location>
        <begin position="22"/>
        <end position="310"/>
    </location>
</feature>
<evidence type="ECO:0000256" key="2">
    <source>
        <dbReference type="SAM" id="SignalP"/>
    </source>
</evidence>
<dbReference type="SUPFAM" id="SSF56281">
    <property type="entry name" value="Metallo-hydrolase/oxidoreductase"/>
    <property type="match status" value="1"/>
</dbReference>
<dbReference type="Proteomes" id="UP000187526">
    <property type="component" value="Unassembled WGS sequence"/>
</dbReference>
<gene>
    <name evidence="4" type="ORF">BJN45_08865</name>
</gene>
<dbReference type="InterPro" id="IPR036866">
    <property type="entry name" value="RibonucZ/Hydroxyglut_hydro"/>
</dbReference>
<dbReference type="EMBL" id="MTHD01000003">
    <property type="protein sequence ID" value="OMG53551.1"/>
    <property type="molecule type" value="Genomic_DNA"/>
</dbReference>
<dbReference type="SMART" id="SM00849">
    <property type="entry name" value="Lactamase_B"/>
    <property type="match status" value="1"/>
</dbReference>
<evidence type="ECO:0000313" key="4">
    <source>
        <dbReference type="EMBL" id="OMG53551.1"/>
    </source>
</evidence>
<dbReference type="OrthoDB" id="5290005at2"/>
<sequence length="310" mass="33869">MKKNVLALFGALLLCAQAVWAEPILKVEKLADGIFALIGPTGGRLYENYGLNANFGVIDTPDGTILIDSGASAAAARLLETEARKLTGKPVKWVINTGVQDHRWLGNGYFAAQGAEIIALQRTTVSQQKLGRAQIEALSGVLREQLQDTRPTVAERPQPGDSAHLTLAGRTLEIRYFADAHFAGDVVVWLPQEKILFTGDHIYVDRMLGILPESNAETWLAAFDQAIALQPARIVPGHGRVCDVAQAQRETGDYLRFLVSGTRKFAEDMAGVDAAVGALKDAPDFRHLKNFDELHRGNINRAYLRFEAAQ</sequence>
<proteinExistence type="inferred from homology"/>
<evidence type="ECO:0000313" key="5">
    <source>
        <dbReference type="Proteomes" id="UP000187526"/>
    </source>
</evidence>
<comment type="caution">
    <text evidence="4">The sequence shown here is derived from an EMBL/GenBank/DDBJ whole genome shotgun (WGS) entry which is preliminary data.</text>
</comment>
<accession>A0A1R1I481</accession>
<reference evidence="4 5" key="1">
    <citation type="submission" date="2016-10" db="EMBL/GenBank/DDBJ databases">
        <title>Alkaliphiles isolated from bioreactors.</title>
        <authorList>
            <person name="Salah Z."/>
            <person name="Rout S.P."/>
            <person name="Humphreys P.N."/>
        </authorList>
    </citation>
    <scope>NUCLEOTIDE SEQUENCE [LARGE SCALE GENOMIC DNA]</scope>
    <source>
        <strain evidence="4 5">ZS02</strain>
    </source>
</reference>